<accession>A0ACB0IYG8</accession>
<sequence>MASSYAILLLIILCFYAIEAQQFQTAKLIVNTSISLGKQIPNTFMGVFFEEINHAGVGGLWAELVSNRGFEAGGENDPSNIYPWTIIGDKSLIQVSIDQTSCFERNKNALKMEVHCDNSYSCPPDGIGISNPGFWGMNIEKGKKYKVVFYVRSTEEIDLKISFVGSDDAVKLASTDINLGIDGKTSKWRKVEHVIEANATNHNSSLQITTTGKGVVWLDQVSAMPLDTYKGHGFRNDLFQMVEELKPRIFRFPGGCYVEGNVSKNAFRWKQTVGSWENRPGHYGDVWGYWTDDGFGYFEGLQLAEDLNALPIWVFNNGISLYEHVNISDISPIVQEVLDGIEFARGSPTSKWGSIRGSMGHPNPFDLRYVAVGNEECERDLKATYLETYPKFYDAIKQAYPDIQIISNCDASTSKLPLNHPADLYDYHRYPKSANDMFHMAQDFDHTSRTGPKAFVSEYALTGDEAGYGTLLAAVAEAAFLIGLEKNSDVVNMVSYAPLFVNANDRRWNPDAIVFDSHKVYGTPSYWVLKLFKESNGATFLNSILQTNSSTLAASAISWKSSIDGKSILRIKVVNLESKTVNVDILIDGLESSVVHSKLTRTVLTSSNVMDENSFLQPNKVVPKESVFENAGKIMNVEIDPHSVTLFDIPYVYK</sequence>
<evidence type="ECO:0000313" key="2">
    <source>
        <dbReference type="Proteomes" id="UP001177021"/>
    </source>
</evidence>
<name>A0ACB0IYG8_TRIPR</name>
<evidence type="ECO:0000313" key="1">
    <source>
        <dbReference type="EMBL" id="CAJ2637222.1"/>
    </source>
</evidence>
<comment type="caution">
    <text evidence="1">The sequence shown here is derived from an EMBL/GenBank/DDBJ whole genome shotgun (WGS) entry which is preliminary data.</text>
</comment>
<gene>
    <name evidence="1" type="ORF">MILVUS5_LOCUS7602</name>
</gene>
<protein>
    <submittedName>
        <fullName evidence="1">Uncharacterized protein</fullName>
    </submittedName>
</protein>
<proteinExistence type="predicted"/>
<dbReference type="EMBL" id="CASHSV030000013">
    <property type="protein sequence ID" value="CAJ2637222.1"/>
    <property type="molecule type" value="Genomic_DNA"/>
</dbReference>
<organism evidence="1 2">
    <name type="scientific">Trifolium pratense</name>
    <name type="common">Red clover</name>
    <dbReference type="NCBI Taxonomy" id="57577"/>
    <lineage>
        <taxon>Eukaryota</taxon>
        <taxon>Viridiplantae</taxon>
        <taxon>Streptophyta</taxon>
        <taxon>Embryophyta</taxon>
        <taxon>Tracheophyta</taxon>
        <taxon>Spermatophyta</taxon>
        <taxon>Magnoliopsida</taxon>
        <taxon>eudicotyledons</taxon>
        <taxon>Gunneridae</taxon>
        <taxon>Pentapetalae</taxon>
        <taxon>rosids</taxon>
        <taxon>fabids</taxon>
        <taxon>Fabales</taxon>
        <taxon>Fabaceae</taxon>
        <taxon>Papilionoideae</taxon>
        <taxon>50 kb inversion clade</taxon>
        <taxon>NPAAA clade</taxon>
        <taxon>Hologalegina</taxon>
        <taxon>IRL clade</taxon>
        <taxon>Trifolieae</taxon>
        <taxon>Trifolium</taxon>
    </lineage>
</organism>
<reference evidence="1" key="1">
    <citation type="submission" date="2023-10" db="EMBL/GenBank/DDBJ databases">
        <authorList>
            <person name="Rodriguez Cubillos JULIANA M."/>
            <person name="De Vega J."/>
        </authorList>
    </citation>
    <scope>NUCLEOTIDE SEQUENCE</scope>
</reference>
<keyword evidence="2" id="KW-1185">Reference proteome</keyword>
<dbReference type="Proteomes" id="UP001177021">
    <property type="component" value="Unassembled WGS sequence"/>
</dbReference>